<evidence type="ECO:0000256" key="7">
    <source>
        <dbReference type="ARBA" id="ARBA00023239"/>
    </source>
</evidence>
<evidence type="ECO:0000313" key="10">
    <source>
        <dbReference type="Proteomes" id="UP000664761"/>
    </source>
</evidence>
<name>A0ABS3F6X5_9PROT</name>
<accession>A0ABS3F6X5</accession>
<keyword evidence="4 8" id="KW-0378">Hydrolase</keyword>
<dbReference type="InterPro" id="IPR036590">
    <property type="entry name" value="SRAP-like"/>
</dbReference>
<dbReference type="SUPFAM" id="SSF143081">
    <property type="entry name" value="BB1717-like"/>
    <property type="match status" value="1"/>
</dbReference>
<keyword evidence="3" id="KW-0227">DNA damage</keyword>
<dbReference type="Gene3D" id="3.90.1680.10">
    <property type="entry name" value="SOS response associated peptidase-like"/>
    <property type="match status" value="1"/>
</dbReference>
<dbReference type="Proteomes" id="UP000664761">
    <property type="component" value="Unassembled WGS sequence"/>
</dbReference>
<gene>
    <name evidence="9" type="ORF">J0X12_11480</name>
</gene>
<dbReference type="Pfam" id="PF02586">
    <property type="entry name" value="SRAP"/>
    <property type="match status" value="1"/>
</dbReference>
<protein>
    <recommendedName>
        <fullName evidence="8">Abasic site processing protein</fullName>
        <ecNumber evidence="8">3.4.-.-</ecNumber>
    </recommendedName>
</protein>
<evidence type="ECO:0000256" key="6">
    <source>
        <dbReference type="ARBA" id="ARBA00023125"/>
    </source>
</evidence>
<evidence type="ECO:0000256" key="5">
    <source>
        <dbReference type="ARBA" id="ARBA00023124"/>
    </source>
</evidence>
<evidence type="ECO:0000256" key="4">
    <source>
        <dbReference type="ARBA" id="ARBA00022801"/>
    </source>
</evidence>
<comment type="caution">
    <text evidence="9">The sequence shown here is derived from an EMBL/GenBank/DDBJ whole genome shotgun (WGS) entry which is preliminary data.</text>
</comment>
<proteinExistence type="inferred from homology"/>
<keyword evidence="2 8" id="KW-0645">Protease</keyword>
<keyword evidence="7" id="KW-0456">Lyase</keyword>
<dbReference type="PANTHER" id="PTHR13604">
    <property type="entry name" value="DC12-RELATED"/>
    <property type="match status" value="1"/>
</dbReference>
<evidence type="ECO:0000256" key="1">
    <source>
        <dbReference type="ARBA" id="ARBA00008136"/>
    </source>
</evidence>
<reference evidence="9 10" key="1">
    <citation type="submission" date="2021-03" db="EMBL/GenBank/DDBJ databases">
        <title>Sneathiella sp. CAU 1612 isolated from Kang Won-do.</title>
        <authorList>
            <person name="Kim W."/>
        </authorList>
    </citation>
    <scope>NUCLEOTIDE SEQUENCE [LARGE SCALE GENOMIC DNA]</scope>
    <source>
        <strain evidence="9 10">CAU 1612</strain>
    </source>
</reference>
<dbReference type="InterPro" id="IPR003738">
    <property type="entry name" value="SRAP"/>
</dbReference>
<keyword evidence="6" id="KW-0238">DNA-binding</keyword>
<comment type="similarity">
    <text evidence="1 8">Belongs to the SOS response-associated peptidase family.</text>
</comment>
<sequence>MCGRFSLTSPVEAMRRVFDFPERPNLAARYNIAPTTNIAAIRVDKNTAGESRHYFPAHWGLIPSWAKSTEFSAKMINARSETVTEKPAFRAAFKSRRCLIPANGFYEWQKLSKGAKQPWLIGIEDMPLFAFAGLWESWKSPDGEVIESCTILTTTASESIAFIHPRMPVILEPSRFDPWLRGEAGTEVLKAFDADRMTFYKVSSRVGNVRNDDADLLKPVDPPPTQARLL</sequence>
<dbReference type="EC" id="3.4.-.-" evidence="8"/>
<evidence type="ECO:0000256" key="2">
    <source>
        <dbReference type="ARBA" id="ARBA00022670"/>
    </source>
</evidence>
<evidence type="ECO:0000313" key="9">
    <source>
        <dbReference type="EMBL" id="MBO0334243.1"/>
    </source>
</evidence>
<dbReference type="PANTHER" id="PTHR13604:SF0">
    <property type="entry name" value="ABASIC SITE PROCESSING PROTEIN HMCES"/>
    <property type="match status" value="1"/>
</dbReference>
<evidence type="ECO:0000256" key="8">
    <source>
        <dbReference type="RuleBase" id="RU364100"/>
    </source>
</evidence>
<keyword evidence="10" id="KW-1185">Reference proteome</keyword>
<keyword evidence="5" id="KW-0190">Covalent protein-DNA linkage</keyword>
<dbReference type="RefSeq" id="WP_207045811.1">
    <property type="nucleotide sequence ID" value="NZ_JAFLNC010000003.1"/>
</dbReference>
<evidence type="ECO:0000256" key="3">
    <source>
        <dbReference type="ARBA" id="ARBA00022763"/>
    </source>
</evidence>
<dbReference type="EMBL" id="JAFLNC010000003">
    <property type="protein sequence ID" value="MBO0334243.1"/>
    <property type="molecule type" value="Genomic_DNA"/>
</dbReference>
<organism evidence="9 10">
    <name type="scientific">Sneathiella sedimenti</name>
    <dbReference type="NCBI Taxonomy" id="2816034"/>
    <lineage>
        <taxon>Bacteria</taxon>
        <taxon>Pseudomonadati</taxon>
        <taxon>Pseudomonadota</taxon>
        <taxon>Alphaproteobacteria</taxon>
        <taxon>Sneathiellales</taxon>
        <taxon>Sneathiellaceae</taxon>
        <taxon>Sneathiella</taxon>
    </lineage>
</organism>